<dbReference type="Pfam" id="PF16641">
    <property type="entry name" value="CLIP1_ZNF"/>
    <property type="match status" value="2"/>
</dbReference>
<dbReference type="PANTHER" id="PTHR18916:SF85">
    <property type="entry name" value="TUBULIN-FOLDING COFACTOR B"/>
    <property type="match status" value="1"/>
</dbReference>
<name>A0A0N5ATI9_9BILA</name>
<comment type="subcellular location">
    <subcellularLocation>
        <location evidence="1">Cytoplasm</location>
        <location evidence="1">Cytoskeleton</location>
    </subcellularLocation>
</comment>
<evidence type="ECO:0000256" key="1">
    <source>
        <dbReference type="ARBA" id="ARBA00004245"/>
    </source>
</evidence>
<protein>
    <submittedName>
        <fullName evidence="10">CAP-Gly domain-containing linker protein 1</fullName>
    </submittedName>
</protein>
<evidence type="ECO:0000256" key="2">
    <source>
        <dbReference type="ARBA" id="ARBA00022490"/>
    </source>
</evidence>
<accession>A0A0N5ATI9</accession>
<dbReference type="Proteomes" id="UP000046393">
    <property type="component" value="Unplaced"/>
</dbReference>
<evidence type="ECO:0000256" key="6">
    <source>
        <dbReference type="ARBA" id="ARBA00023212"/>
    </source>
</evidence>
<keyword evidence="6" id="KW-0206">Cytoskeleton</keyword>
<evidence type="ECO:0000256" key="4">
    <source>
        <dbReference type="ARBA" id="ARBA00022737"/>
    </source>
</evidence>
<feature type="domain" description="CAP-Gly" evidence="8">
    <location>
        <begin position="62"/>
        <end position="104"/>
    </location>
</feature>
<dbReference type="GO" id="GO:0005874">
    <property type="term" value="C:microtubule"/>
    <property type="evidence" value="ECO:0007669"/>
    <property type="project" value="UniProtKB-KW"/>
</dbReference>
<dbReference type="WBParaSite" id="SMUV_0000814701-mRNA-1">
    <property type="protein sequence ID" value="SMUV_0000814701-mRNA-1"/>
    <property type="gene ID" value="SMUV_0000814701"/>
</dbReference>
<organism evidence="9 10">
    <name type="scientific">Syphacia muris</name>
    <dbReference type="NCBI Taxonomy" id="451379"/>
    <lineage>
        <taxon>Eukaryota</taxon>
        <taxon>Metazoa</taxon>
        <taxon>Ecdysozoa</taxon>
        <taxon>Nematoda</taxon>
        <taxon>Chromadorea</taxon>
        <taxon>Rhabditida</taxon>
        <taxon>Spirurina</taxon>
        <taxon>Oxyuridomorpha</taxon>
        <taxon>Oxyuroidea</taxon>
        <taxon>Oxyuridae</taxon>
        <taxon>Syphacia</taxon>
    </lineage>
</organism>
<dbReference type="SMART" id="SM01052">
    <property type="entry name" value="CAP_GLY"/>
    <property type="match status" value="2"/>
</dbReference>
<dbReference type="PROSITE" id="PS50245">
    <property type="entry name" value="CAP_GLY_2"/>
    <property type="match status" value="2"/>
</dbReference>
<evidence type="ECO:0000313" key="10">
    <source>
        <dbReference type="WBParaSite" id="SMUV_0000814701-mRNA-1"/>
    </source>
</evidence>
<keyword evidence="5 7" id="KW-0175">Coiled coil</keyword>
<dbReference type="InterPro" id="IPR036859">
    <property type="entry name" value="CAP-Gly_dom_sf"/>
</dbReference>
<dbReference type="PROSITE" id="PS00845">
    <property type="entry name" value="CAP_GLY_1"/>
    <property type="match status" value="2"/>
</dbReference>
<dbReference type="Gene3D" id="2.30.30.190">
    <property type="entry name" value="CAP Gly-rich-like domain"/>
    <property type="match status" value="2"/>
</dbReference>
<feature type="coiled-coil region" evidence="7">
    <location>
        <begin position="838"/>
        <end position="1284"/>
    </location>
</feature>
<evidence type="ECO:0000259" key="8">
    <source>
        <dbReference type="PROSITE" id="PS50245"/>
    </source>
</evidence>
<keyword evidence="4" id="KW-0677">Repeat</keyword>
<dbReference type="Gene3D" id="1.10.287.1490">
    <property type="match status" value="1"/>
</dbReference>
<dbReference type="Pfam" id="PF01302">
    <property type="entry name" value="CAP_GLY"/>
    <property type="match status" value="2"/>
</dbReference>
<sequence length="1456" mass="167298">MLKSRRWEYIFFSEVDQKLMGEELRQSNSRESLYSTYSRVGDWDIGDRCKVGGREGNVVFIGPTSFAPGEWIGIVFDEPVGKNDGSVDGKQYFKCEKNHGLFCKSSKLEHVLTSSIMQSPEASTSSEYVKNYGFTVGDRVVVSGGKLGTVRFLGPVDFQEGIWAGIELDTPHGKNDGSVKGRRYFTAKPMYGLFTSASKVSRISAQAQPKLKVRQTKASVLRQRTQSQESLSSLGNRPIVIASSQGQSEVIKSLQDTLKEKEKHIEQMIKEREFERGEMARMVNEFKEVAAAKAVTRVDDEEIISLKKKISDAETELLNVNIQLKERNEDIENLRFLLDEEKVLNEELKERLNDIEKLSQKKTDAEVEKVKEELTKRELLCSTLNAYFSGKEEWKEKKKLEGLVKEVEEAKVLLNEKVEELSGLRNAEKSLQDEIKRLQLLCSESQKEVDEAKKRIQSYEENLAANLFDNSLQQSSEKNLENRKNLAEAKKPGDSQDLVRKLMNLNEDLTAKLNSVEQENKELSATNTCLTKDHLDAEKKYEEVQTTLIEYKNKIIEYEEKLTKYDDKEAELKKLNDSAQKWKLEAEKLEKDKCILEEEKINLEKEAKKFCDLSRTWKGKNCDHENIALIKEINMLEEKFKKLRKFVAEELELEKAALMDDKISTEKQLENLQIDFEKTKKQLLADAAKLEHGELQIEASNETLEVLQSQLKTAQSSIERNDEKIRQLEMESGNLQNVNLKLQERLNGAQIRITNLLSLIKLFYTESSVSSESENMVKDIEDEEIFDDLVAKANESMKQWKTLEKDYCESVKEKDSLKQQLIIAKAEVNELMPQAKICEEQKKLMDTLEMEKNRLEIQLEKHLHDSESKEALHEKEKQFSEEVSVCREQINNITSELKRKEKENGELQEQLREALKSKLDLETTLAQAREKINLLEVGGKNSIESLEKQHTEVLAKHKAEREGFEGVIDKKEKQNAGLQEQFEEALKAKLDLETALSQAQEKINLLEVEGKNSIESLEKQHTEVLAKHKVEREGFEGVIDKLNKKISELETTLGTVENELKNAKQKDLKKADLEFNYEESKKMIEELNAELVGVINEKQRLKGELDNCSKTMKPIEEYEKLIQEIQFMKSENEELGHTVEKLEKDATANAGVFGVLEEEIKKLNSCITILTCENEKLKSELNSSKNELEKQLEVVKELPKIKKELEGRDSEVELLHSLVKKLELKEENQEKRSLLSEQKCKISGLPQVLSAEELATANSGSVANEKLLNEINALKERLFTLEEEKLTGEILVSKAKQRSEVFDQLNKEWEKKEGEYLIRIKELEIYSRKSETEKIRDLEQQISFLNSIIADQQKKENELLEKINILNNIPSQAVLSDLPKANTPLRLYCDVCEEFDLHNTEDCPKSLVEKQEFEKHSHFSKNNLERSYCEICEAFIHSTEECPRRVAANEGGDELS</sequence>
<feature type="coiled-coil region" evidence="7">
    <location>
        <begin position="648"/>
        <end position="745"/>
    </location>
</feature>
<feature type="coiled-coil region" evidence="7">
    <location>
        <begin position="1328"/>
        <end position="1369"/>
    </location>
</feature>
<keyword evidence="3" id="KW-0493">Microtubule</keyword>
<dbReference type="PANTHER" id="PTHR18916">
    <property type="entry name" value="DYNACTIN 1-RELATED MICROTUBULE-BINDING"/>
    <property type="match status" value="1"/>
</dbReference>
<dbReference type="STRING" id="451379.A0A0N5ATI9"/>
<evidence type="ECO:0000256" key="5">
    <source>
        <dbReference type="ARBA" id="ARBA00023054"/>
    </source>
</evidence>
<feature type="domain" description="CAP-Gly" evidence="8">
    <location>
        <begin position="154"/>
        <end position="196"/>
    </location>
</feature>
<dbReference type="InterPro" id="IPR032108">
    <property type="entry name" value="CLIP1_ZNF"/>
</dbReference>
<reference evidence="10" key="1">
    <citation type="submission" date="2017-02" db="UniProtKB">
        <authorList>
            <consortium name="WormBaseParasite"/>
        </authorList>
    </citation>
    <scope>IDENTIFICATION</scope>
</reference>
<dbReference type="SUPFAM" id="SSF74924">
    <property type="entry name" value="Cap-Gly domain"/>
    <property type="match status" value="2"/>
</dbReference>
<feature type="coiled-coil region" evidence="7">
    <location>
        <begin position="499"/>
        <end position="606"/>
    </location>
</feature>
<feature type="coiled-coil region" evidence="7">
    <location>
        <begin position="251"/>
        <end position="462"/>
    </location>
</feature>
<keyword evidence="2" id="KW-0963">Cytoplasm</keyword>
<evidence type="ECO:0000256" key="3">
    <source>
        <dbReference type="ARBA" id="ARBA00022701"/>
    </source>
</evidence>
<evidence type="ECO:0000313" key="9">
    <source>
        <dbReference type="Proteomes" id="UP000046393"/>
    </source>
</evidence>
<keyword evidence="9" id="KW-1185">Reference proteome</keyword>
<evidence type="ECO:0000256" key="7">
    <source>
        <dbReference type="SAM" id="Coils"/>
    </source>
</evidence>
<dbReference type="InterPro" id="IPR000938">
    <property type="entry name" value="CAP-Gly_domain"/>
</dbReference>
<proteinExistence type="predicted"/>